<evidence type="ECO:0000256" key="2">
    <source>
        <dbReference type="SAM" id="SignalP"/>
    </source>
</evidence>
<evidence type="ECO:0000256" key="1">
    <source>
        <dbReference type="SAM" id="MobiDB-lite"/>
    </source>
</evidence>
<feature type="chain" id="PRO_5021882410" evidence="2">
    <location>
        <begin position="20"/>
        <end position="194"/>
    </location>
</feature>
<keyword evidence="4" id="KW-1185">Reference proteome</keyword>
<dbReference type="RefSeq" id="WP_092058639.1">
    <property type="nucleotide sequence ID" value="NZ_FOJJ01000040.1"/>
</dbReference>
<organism evidence="3 4">
    <name type="scientific">Trichloromonas acetexigens</name>
    <dbReference type="NCBI Taxonomy" id="38815"/>
    <lineage>
        <taxon>Bacteria</taxon>
        <taxon>Pseudomonadati</taxon>
        <taxon>Thermodesulfobacteriota</taxon>
        <taxon>Desulfuromonadia</taxon>
        <taxon>Desulfuromonadales</taxon>
        <taxon>Trichloromonadaceae</taxon>
        <taxon>Trichloromonas</taxon>
    </lineage>
</organism>
<dbReference type="OrthoDB" id="6116092at2"/>
<protein>
    <submittedName>
        <fullName evidence="3">Uncharacterized protein</fullName>
    </submittedName>
</protein>
<comment type="caution">
    <text evidence="3">The sequence shown here is derived from an EMBL/GenBank/DDBJ whole genome shotgun (WGS) entry which is preliminary data.</text>
</comment>
<accession>A0A550JAV5</accession>
<evidence type="ECO:0000313" key="4">
    <source>
        <dbReference type="Proteomes" id="UP000317155"/>
    </source>
</evidence>
<sequence>MRRLLLILILILLSTTAWAQLDGENLLQIRPPDYQISLQERQGQQIVTEMIPAKETADNWSEQVATRIFLETDVTPAQYQEFSAQEWRITCPDARLLPGTEGKDNGYPFSLWIQVCPRDTRTGGPEYAWFKAIRGQDNLYVVRKTFRFEPSEEQVKTWVHYLRSIRVCDPRRADAPCPPAGSKENKAAAAPAKP</sequence>
<feature type="region of interest" description="Disordered" evidence="1">
    <location>
        <begin position="174"/>
        <end position="194"/>
    </location>
</feature>
<name>A0A550JAV5_9BACT</name>
<keyword evidence="2" id="KW-0732">Signal</keyword>
<feature type="signal peptide" evidence="2">
    <location>
        <begin position="1"/>
        <end position="19"/>
    </location>
</feature>
<dbReference type="Proteomes" id="UP000317155">
    <property type="component" value="Unassembled WGS sequence"/>
</dbReference>
<reference evidence="3 4" key="1">
    <citation type="submission" date="2019-07" db="EMBL/GenBank/DDBJ databases">
        <title>Insights of Desulfuromonas acetexigens electromicrobiology.</title>
        <authorList>
            <person name="Katuri K."/>
            <person name="Sapireddy V."/>
            <person name="Shaw D.R."/>
            <person name="Saikaly P."/>
        </authorList>
    </citation>
    <scope>NUCLEOTIDE SEQUENCE [LARGE SCALE GENOMIC DNA]</scope>
    <source>
        <strain evidence="3 4">2873</strain>
    </source>
</reference>
<proteinExistence type="predicted"/>
<evidence type="ECO:0000313" key="3">
    <source>
        <dbReference type="EMBL" id="TRO80355.1"/>
    </source>
</evidence>
<dbReference type="EMBL" id="VJVV01000008">
    <property type="protein sequence ID" value="TRO80355.1"/>
    <property type="molecule type" value="Genomic_DNA"/>
</dbReference>
<gene>
    <name evidence="3" type="ORF">FL622_12110</name>
</gene>
<dbReference type="AlphaFoldDB" id="A0A550JAV5"/>